<dbReference type="GO" id="GO:0051536">
    <property type="term" value="F:iron-sulfur cluster binding"/>
    <property type="evidence" value="ECO:0007669"/>
    <property type="project" value="InterPro"/>
</dbReference>
<dbReference type="GO" id="GO:0016491">
    <property type="term" value="F:oxidoreductase activity"/>
    <property type="evidence" value="ECO:0007669"/>
    <property type="project" value="UniProtKB-KW"/>
</dbReference>
<dbReference type="SUPFAM" id="SSF56770">
    <property type="entry name" value="HydA/Nqo6-like"/>
    <property type="match status" value="1"/>
</dbReference>
<protein>
    <recommendedName>
        <fullName evidence="2">NADH:ubiquinone oxidoreductase-like 20kDa subunit domain-containing protein</fullName>
    </recommendedName>
</protein>
<evidence type="ECO:0000259" key="2">
    <source>
        <dbReference type="Pfam" id="PF01058"/>
    </source>
</evidence>
<dbReference type="AlphaFoldDB" id="A0A520KWT0"/>
<accession>A0A520KWT0</accession>
<reference evidence="3 4" key="1">
    <citation type="journal article" date="2019" name="Nat. Microbiol.">
        <title>Wide diversity of methane and short-chain alkane metabolisms in uncultured archaea.</title>
        <authorList>
            <person name="Borrel G."/>
            <person name="Adam P.S."/>
            <person name="McKay L.J."/>
            <person name="Chen L.X."/>
            <person name="Sierra-Garcia I.N."/>
            <person name="Sieber C.M."/>
            <person name="Letourneur Q."/>
            <person name="Ghozlane A."/>
            <person name="Andersen G.L."/>
            <person name="Li W.J."/>
            <person name="Hallam S.J."/>
            <person name="Muyzer G."/>
            <person name="de Oliveira V.M."/>
            <person name="Inskeep W.P."/>
            <person name="Banfield J.F."/>
            <person name="Gribaldo S."/>
        </authorList>
    </citation>
    <scope>NUCLEOTIDE SEQUENCE [LARGE SCALE GENOMIC DNA]</scope>
    <source>
        <strain evidence="3">NM1b</strain>
    </source>
</reference>
<name>A0A520KWT0_9EURY</name>
<evidence type="ECO:0000256" key="1">
    <source>
        <dbReference type="ARBA" id="ARBA00023002"/>
    </source>
</evidence>
<feature type="non-terminal residue" evidence="3">
    <location>
        <position position="369"/>
    </location>
</feature>
<dbReference type="PANTHER" id="PTHR42845:SF3">
    <property type="entry name" value="CYTOSOLIC NIFE-HYDROGENASE, DELTA SUBUNIT"/>
    <property type="match status" value="1"/>
</dbReference>
<comment type="caution">
    <text evidence="3">The sequence shown here is derived from an EMBL/GenBank/DDBJ whole genome shotgun (WGS) entry which is preliminary data.</text>
</comment>
<dbReference type="Pfam" id="PF01058">
    <property type="entry name" value="Oxidored_q6"/>
    <property type="match status" value="1"/>
</dbReference>
<dbReference type="InterPro" id="IPR037024">
    <property type="entry name" value="NiFe_Hase_small_N_sf"/>
</dbReference>
<gene>
    <name evidence="3" type="ORF">EF807_05085</name>
</gene>
<dbReference type="Proteomes" id="UP000320766">
    <property type="component" value="Unassembled WGS sequence"/>
</dbReference>
<dbReference type="InterPro" id="IPR051349">
    <property type="entry name" value="Hydrogenase_assoc-protein"/>
</dbReference>
<dbReference type="EMBL" id="RXIL01000090">
    <property type="protein sequence ID" value="RZN69002.1"/>
    <property type="molecule type" value="Genomic_DNA"/>
</dbReference>
<evidence type="ECO:0000313" key="4">
    <source>
        <dbReference type="Proteomes" id="UP000320766"/>
    </source>
</evidence>
<feature type="domain" description="NADH:ubiquinone oxidoreductase-like 20kDa subunit" evidence="2">
    <location>
        <begin position="14"/>
        <end position="135"/>
    </location>
</feature>
<evidence type="ECO:0000313" key="3">
    <source>
        <dbReference type="EMBL" id="RZN69002.1"/>
    </source>
</evidence>
<organism evidence="3 4">
    <name type="scientific">Candidatus Methanolliviera hydrocarbonicum</name>
    <dbReference type="NCBI Taxonomy" id="2491085"/>
    <lineage>
        <taxon>Archaea</taxon>
        <taxon>Methanobacteriati</taxon>
        <taxon>Methanobacteriota</taxon>
        <taxon>Candidatus Methanoliparia</taxon>
        <taxon>Candidatus Methanoliparales</taxon>
        <taxon>Candidatus Methanollivieraceae</taxon>
        <taxon>Candidatus Methanolliviera</taxon>
    </lineage>
</organism>
<dbReference type="Gene3D" id="3.40.50.700">
    <property type="entry name" value="NADH:ubiquinone oxidoreductase-like, 20kDa subunit"/>
    <property type="match status" value="1"/>
</dbReference>
<dbReference type="InterPro" id="IPR006137">
    <property type="entry name" value="NADH_UbQ_OxRdtase-like_20kDa"/>
</dbReference>
<dbReference type="PANTHER" id="PTHR42845">
    <property type="entry name" value="COENZYME F420-REDUCING HYDROGENASE, GAMMA SUBUNIT"/>
    <property type="match status" value="1"/>
</dbReference>
<sequence>MEKAKTAVVRLTTCGTCQFELFKEDKDLKETMKFLDISHPEKDDLEERYDLLLVEGGISKEEEESLLKEVRERAKTVMAVGACACFGGIPSPGDFLGEEVKFDPPWRLKPVNSAIDVDYMIRGCPINTSEFSYYIRSVLMDKRPFRKHFPVCVECRMNGTPCLLERGELCLGPLTEAGCGAPCTDNGKPCEGCRGPLDDGNLNSTIEIMDKYGLDKKDLSNKYDQIGRTCAFSRSWKQIINSHGYERSVQNVEIKKIYSTRTVESATGIDLNEIIDKFSPRDLKTTVFNILEESEDQLGVTVLLPSTLGWVTSFGVDEPKKMIMDFTREFYHNLGTGANLFYERMNGKNIPVIIKENGEELRSFVAAWS</sequence>
<proteinExistence type="predicted"/>
<keyword evidence="1" id="KW-0560">Oxidoreductase</keyword>